<keyword evidence="2" id="KW-1185">Reference proteome</keyword>
<dbReference type="AlphaFoldDB" id="A0AAD6ZNT1"/>
<organism evidence="1 2">
    <name type="scientific">Mycena albidolilacea</name>
    <dbReference type="NCBI Taxonomy" id="1033008"/>
    <lineage>
        <taxon>Eukaryota</taxon>
        <taxon>Fungi</taxon>
        <taxon>Dikarya</taxon>
        <taxon>Basidiomycota</taxon>
        <taxon>Agaricomycotina</taxon>
        <taxon>Agaricomycetes</taxon>
        <taxon>Agaricomycetidae</taxon>
        <taxon>Agaricales</taxon>
        <taxon>Marasmiineae</taxon>
        <taxon>Mycenaceae</taxon>
        <taxon>Mycena</taxon>
    </lineage>
</organism>
<sequence length="60" mass="6663">AIPGVNIAVGRLFSSMKHTLMDGHTSMTPENSSMCIVTKRQPKSGFREGLHWKLLNVNTH</sequence>
<name>A0AAD6ZNT1_9AGAR</name>
<proteinExistence type="predicted"/>
<gene>
    <name evidence="1" type="ORF">DFH08DRAFT_708926</name>
</gene>
<reference evidence="1" key="1">
    <citation type="submission" date="2023-03" db="EMBL/GenBank/DDBJ databases">
        <title>Massive genome expansion in bonnet fungi (Mycena s.s.) driven by repeated elements and novel gene families across ecological guilds.</title>
        <authorList>
            <consortium name="Lawrence Berkeley National Laboratory"/>
            <person name="Harder C.B."/>
            <person name="Miyauchi S."/>
            <person name="Viragh M."/>
            <person name="Kuo A."/>
            <person name="Thoen E."/>
            <person name="Andreopoulos B."/>
            <person name="Lu D."/>
            <person name="Skrede I."/>
            <person name="Drula E."/>
            <person name="Henrissat B."/>
            <person name="Morin E."/>
            <person name="Kohler A."/>
            <person name="Barry K."/>
            <person name="LaButti K."/>
            <person name="Morin E."/>
            <person name="Salamov A."/>
            <person name="Lipzen A."/>
            <person name="Mereny Z."/>
            <person name="Hegedus B."/>
            <person name="Baldrian P."/>
            <person name="Stursova M."/>
            <person name="Weitz H."/>
            <person name="Taylor A."/>
            <person name="Grigoriev I.V."/>
            <person name="Nagy L.G."/>
            <person name="Martin F."/>
            <person name="Kauserud H."/>
        </authorList>
    </citation>
    <scope>NUCLEOTIDE SEQUENCE</scope>
    <source>
        <strain evidence="1">CBHHK002</strain>
    </source>
</reference>
<comment type="caution">
    <text evidence="1">The sequence shown here is derived from an EMBL/GenBank/DDBJ whole genome shotgun (WGS) entry which is preliminary data.</text>
</comment>
<evidence type="ECO:0000313" key="1">
    <source>
        <dbReference type="EMBL" id="KAJ7330519.1"/>
    </source>
</evidence>
<feature type="non-terminal residue" evidence="1">
    <location>
        <position position="1"/>
    </location>
</feature>
<evidence type="ECO:0000313" key="2">
    <source>
        <dbReference type="Proteomes" id="UP001218218"/>
    </source>
</evidence>
<accession>A0AAD6ZNT1</accession>
<protein>
    <submittedName>
        <fullName evidence="1">Uncharacterized protein</fullName>
    </submittedName>
</protein>
<dbReference type="Proteomes" id="UP001218218">
    <property type="component" value="Unassembled WGS sequence"/>
</dbReference>
<dbReference type="EMBL" id="JARIHO010000037">
    <property type="protein sequence ID" value="KAJ7330519.1"/>
    <property type="molecule type" value="Genomic_DNA"/>
</dbReference>